<proteinExistence type="predicted"/>
<dbReference type="GO" id="GO:0032259">
    <property type="term" value="P:methylation"/>
    <property type="evidence" value="ECO:0007669"/>
    <property type="project" value="UniProtKB-KW"/>
</dbReference>
<evidence type="ECO:0000259" key="1">
    <source>
        <dbReference type="Pfam" id="PF08241"/>
    </source>
</evidence>
<dbReference type="Proteomes" id="UP000010847">
    <property type="component" value="Chromosome"/>
</dbReference>
<dbReference type="Gene3D" id="3.40.50.150">
    <property type="entry name" value="Vaccinia Virus protein VP39"/>
    <property type="match status" value="1"/>
</dbReference>
<dbReference type="HOGENOM" id="CLU_037990_16_1_9"/>
<evidence type="ECO:0000313" key="2">
    <source>
        <dbReference type="EMBL" id="AHF06596.1"/>
    </source>
</evidence>
<protein>
    <submittedName>
        <fullName evidence="2">Methyltransferase</fullName>
    </submittedName>
</protein>
<feature type="domain" description="Methyltransferase type 11" evidence="1">
    <location>
        <begin position="41"/>
        <end position="139"/>
    </location>
</feature>
<dbReference type="InterPro" id="IPR029063">
    <property type="entry name" value="SAM-dependent_MTases_sf"/>
</dbReference>
<dbReference type="PANTHER" id="PTHR43591:SF24">
    <property type="entry name" value="2-METHOXY-6-POLYPRENYL-1,4-BENZOQUINOL METHYLASE, MITOCHONDRIAL"/>
    <property type="match status" value="1"/>
</dbReference>
<dbReference type="RefSeq" id="WP_006717849.1">
    <property type="nucleotide sequence ID" value="NZ_CP007032.1"/>
</dbReference>
<sequence>MSHKFDPAHKDKLKAEWRIKAIPPVQTLQRLGLVAEDSVADIGCGIGFFAIPAAKIVDSLNIIYALDTSVEMLAEVEKRMREEELSNVIPIKSEEYNFKLSSESVSFALLVTVLHEIENKERFLQEARRILKPAGRIAIIDWEKKPTEMGPPLNHRLSLEEVEELLMMTDFEVNQEHHFTEAFYGLVAVKK</sequence>
<dbReference type="STRING" id="871968.DESME_05650"/>
<keyword evidence="2" id="KW-0489">Methyltransferase</keyword>
<dbReference type="PANTHER" id="PTHR43591">
    <property type="entry name" value="METHYLTRANSFERASE"/>
    <property type="match status" value="1"/>
</dbReference>
<dbReference type="Pfam" id="PF08241">
    <property type="entry name" value="Methyltransf_11"/>
    <property type="match status" value="1"/>
</dbReference>
<dbReference type="EMBL" id="CP007032">
    <property type="protein sequence ID" value="AHF06596.1"/>
    <property type="molecule type" value="Genomic_DNA"/>
</dbReference>
<gene>
    <name evidence="2" type="ORF">DESME_05650</name>
</gene>
<keyword evidence="3" id="KW-1185">Reference proteome</keyword>
<dbReference type="OrthoDB" id="9784101at2"/>
<dbReference type="InterPro" id="IPR013216">
    <property type="entry name" value="Methyltransf_11"/>
</dbReference>
<evidence type="ECO:0000313" key="3">
    <source>
        <dbReference type="Proteomes" id="UP000010847"/>
    </source>
</evidence>
<dbReference type="GO" id="GO:0008757">
    <property type="term" value="F:S-adenosylmethionine-dependent methyltransferase activity"/>
    <property type="evidence" value="ECO:0007669"/>
    <property type="project" value="InterPro"/>
</dbReference>
<organism evidence="2 3">
    <name type="scientific">Desulfitobacterium metallireducens DSM 15288</name>
    <dbReference type="NCBI Taxonomy" id="871968"/>
    <lineage>
        <taxon>Bacteria</taxon>
        <taxon>Bacillati</taxon>
        <taxon>Bacillota</taxon>
        <taxon>Clostridia</taxon>
        <taxon>Eubacteriales</taxon>
        <taxon>Desulfitobacteriaceae</taxon>
        <taxon>Desulfitobacterium</taxon>
    </lineage>
</organism>
<dbReference type="AlphaFoldDB" id="W0EBZ6"/>
<dbReference type="KEGG" id="dmt:DESME_05650"/>
<reference evidence="2 3" key="1">
    <citation type="submission" date="2013-12" db="EMBL/GenBank/DDBJ databases">
        <authorList>
            <consortium name="DOE Joint Genome Institute"/>
            <person name="Smidt H."/>
            <person name="Huntemann M."/>
            <person name="Han J."/>
            <person name="Chen A."/>
            <person name="Kyrpides N."/>
            <person name="Mavromatis K."/>
            <person name="Markowitz V."/>
            <person name="Palaniappan K."/>
            <person name="Ivanova N."/>
            <person name="Schaumberg A."/>
            <person name="Pati A."/>
            <person name="Liolios K."/>
            <person name="Nordberg H.P."/>
            <person name="Cantor M.N."/>
            <person name="Hua S.X."/>
            <person name="Woyke T."/>
        </authorList>
    </citation>
    <scope>NUCLEOTIDE SEQUENCE [LARGE SCALE GENOMIC DNA]</scope>
    <source>
        <strain evidence="3">DSM 15288</strain>
    </source>
</reference>
<dbReference type="CDD" id="cd02440">
    <property type="entry name" value="AdoMet_MTases"/>
    <property type="match status" value="1"/>
</dbReference>
<accession>W0EBZ6</accession>
<name>W0EBZ6_9FIRM</name>
<dbReference type="eggNOG" id="COG2226">
    <property type="taxonomic scope" value="Bacteria"/>
</dbReference>
<keyword evidence="2" id="KW-0808">Transferase</keyword>
<dbReference type="SUPFAM" id="SSF53335">
    <property type="entry name" value="S-adenosyl-L-methionine-dependent methyltransferases"/>
    <property type="match status" value="1"/>
</dbReference>